<protein>
    <submittedName>
        <fullName evidence="1">Uncharacterized protein</fullName>
    </submittedName>
</protein>
<dbReference type="AlphaFoldDB" id="A0A7M2WR78"/>
<name>A0A7M2WR78_9BACT</name>
<dbReference type="EMBL" id="CP063458">
    <property type="protein sequence ID" value="QOV87909.1"/>
    <property type="molecule type" value="Genomic_DNA"/>
</dbReference>
<dbReference type="Proteomes" id="UP000593765">
    <property type="component" value="Chromosome"/>
</dbReference>
<proteinExistence type="predicted"/>
<organism evidence="1 2">
    <name type="scientific">Humisphaera borealis</name>
    <dbReference type="NCBI Taxonomy" id="2807512"/>
    <lineage>
        <taxon>Bacteria</taxon>
        <taxon>Pseudomonadati</taxon>
        <taxon>Planctomycetota</taxon>
        <taxon>Phycisphaerae</taxon>
        <taxon>Tepidisphaerales</taxon>
        <taxon>Tepidisphaeraceae</taxon>
        <taxon>Humisphaera</taxon>
    </lineage>
</organism>
<evidence type="ECO:0000313" key="2">
    <source>
        <dbReference type="Proteomes" id="UP000593765"/>
    </source>
</evidence>
<dbReference type="RefSeq" id="WP_206290824.1">
    <property type="nucleotide sequence ID" value="NZ_CP063458.1"/>
</dbReference>
<gene>
    <name evidence="1" type="ORF">IPV69_16745</name>
</gene>
<reference evidence="1 2" key="1">
    <citation type="submission" date="2020-10" db="EMBL/GenBank/DDBJ databases">
        <title>Wide distribution of Phycisphaera-like planctomycetes from WD2101 soil group in peatlands and genome analysis of the first cultivated representative.</title>
        <authorList>
            <person name="Dedysh S.N."/>
            <person name="Beletsky A.V."/>
            <person name="Ivanova A."/>
            <person name="Kulichevskaya I.S."/>
            <person name="Suzina N.E."/>
            <person name="Philippov D.A."/>
            <person name="Rakitin A.L."/>
            <person name="Mardanov A.V."/>
            <person name="Ravin N.V."/>
        </authorList>
    </citation>
    <scope>NUCLEOTIDE SEQUENCE [LARGE SCALE GENOMIC DNA]</scope>
    <source>
        <strain evidence="1 2">M1803</strain>
    </source>
</reference>
<keyword evidence="2" id="KW-1185">Reference proteome</keyword>
<dbReference type="KEGG" id="hbs:IPV69_16745"/>
<accession>A0A7M2WR78</accession>
<sequence length="89" mass="10048">MTDRDLLNKLHDQPFQPFRLKLSNNSSMDVLDPNTVVVGPTSAIMPVESVVGEHGYYIVNRWRTVALSHMVEFIDIDPPKPASKKKRAS</sequence>
<evidence type="ECO:0000313" key="1">
    <source>
        <dbReference type="EMBL" id="QOV87909.1"/>
    </source>
</evidence>